<dbReference type="Proteomes" id="UP000651452">
    <property type="component" value="Unassembled WGS sequence"/>
</dbReference>
<feature type="region of interest" description="Disordered" evidence="1">
    <location>
        <begin position="80"/>
        <end position="161"/>
    </location>
</feature>
<sequence>MPSTSRKTQNERIAREKALHTRVYVSGLEGHHTLEVGLAYYYRGHYMYACPAANLIEPIPYSTRKGIMIQGIVSASAPAYDASAPGLQPESSVEALKKSITSEREAQDHSTTTSTAATSSTFSQGGMTSSSPPLLFPSTPQSTTDDPAPPPPPSSHCAKAH</sequence>
<evidence type="ECO:0000313" key="3">
    <source>
        <dbReference type="Proteomes" id="UP000651452"/>
    </source>
</evidence>
<reference evidence="2" key="2">
    <citation type="submission" date="2020-09" db="EMBL/GenBank/DDBJ databases">
        <title>Reference genome assembly for Australian Ascochyta lentis isolate Al4.</title>
        <authorList>
            <person name="Lee R.C."/>
            <person name="Farfan-Caceres L.M."/>
            <person name="Debler J.W."/>
            <person name="Williams A.H."/>
            <person name="Henares B.M."/>
        </authorList>
    </citation>
    <scope>NUCLEOTIDE SEQUENCE</scope>
    <source>
        <strain evidence="2">Al4</strain>
    </source>
</reference>
<feature type="compositionally biased region" description="Basic and acidic residues" evidence="1">
    <location>
        <begin position="95"/>
        <end position="108"/>
    </location>
</feature>
<keyword evidence="3" id="KW-1185">Reference proteome</keyword>
<dbReference type="OrthoDB" id="3792817at2759"/>
<organism evidence="2 3">
    <name type="scientific">Ascochyta lentis</name>
    <dbReference type="NCBI Taxonomy" id="205686"/>
    <lineage>
        <taxon>Eukaryota</taxon>
        <taxon>Fungi</taxon>
        <taxon>Dikarya</taxon>
        <taxon>Ascomycota</taxon>
        <taxon>Pezizomycotina</taxon>
        <taxon>Dothideomycetes</taxon>
        <taxon>Pleosporomycetidae</taxon>
        <taxon>Pleosporales</taxon>
        <taxon>Pleosporineae</taxon>
        <taxon>Didymellaceae</taxon>
        <taxon>Ascochyta</taxon>
    </lineage>
</organism>
<dbReference type="AlphaFoldDB" id="A0A8H7J2P5"/>
<gene>
    <name evidence="2" type="ORF">EKO04_004659</name>
</gene>
<proteinExistence type="predicted"/>
<feature type="compositionally biased region" description="Low complexity" evidence="1">
    <location>
        <begin position="110"/>
        <end position="121"/>
    </location>
</feature>
<accession>A0A8H7J2P5</accession>
<feature type="compositionally biased region" description="Low complexity" evidence="1">
    <location>
        <begin position="128"/>
        <end position="146"/>
    </location>
</feature>
<protein>
    <submittedName>
        <fullName evidence="2">Uncharacterized protein</fullName>
    </submittedName>
</protein>
<dbReference type="EMBL" id="RZGK01000008">
    <property type="protein sequence ID" value="KAF9697110.1"/>
    <property type="molecule type" value="Genomic_DNA"/>
</dbReference>
<comment type="caution">
    <text evidence="2">The sequence shown here is derived from an EMBL/GenBank/DDBJ whole genome shotgun (WGS) entry which is preliminary data.</text>
</comment>
<evidence type="ECO:0000256" key="1">
    <source>
        <dbReference type="SAM" id="MobiDB-lite"/>
    </source>
</evidence>
<evidence type="ECO:0000313" key="2">
    <source>
        <dbReference type="EMBL" id="KAF9697110.1"/>
    </source>
</evidence>
<name>A0A8H7J2P5_9PLEO</name>
<reference evidence="2" key="1">
    <citation type="submission" date="2018-12" db="EMBL/GenBank/DDBJ databases">
        <authorList>
            <person name="Syme R.A."/>
            <person name="Farfan-Caceres L."/>
            <person name="Lichtenzveig J."/>
        </authorList>
    </citation>
    <scope>NUCLEOTIDE SEQUENCE</scope>
    <source>
        <strain evidence="2">Al4</strain>
    </source>
</reference>